<feature type="transmembrane region" description="Helical" evidence="1">
    <location>
        <begin position="69"/>
        <end position="94"/>
    </location>
</feature>
<dbReference type="PANTHER" id="PTHR30336:SF4">
    <property type="entry name" value="ENVELOPE BIOGENESIS FACTOR ELYC"/>
    <property type="match status" value="1"/>
</dbReference>
<feature type="transmembrane region" description="Helical" evidence="1">
    <location>
        <begin position="36"/>
        <end position="57"/>
    </location>
</feature>
<name>A0AB36TK41_ACETH</name>
<dbReference type="InterPro" id="IPR003848">
    <property type="entry name" value="DUF218"/>
</dbReference>
<dbReference type="SUPFAM" id="SSF103088">
    <property type="entry name" value="OmpA-like"/>
    <property type="match status" value="1"/>
</dbReference>
<sequence>MKQKVVKIFDVLMLIIGVLGILDFLMLMAIGTVINFGILFPLVAGIVLTFVASVRLSGKGDMLRIKNTILRRLFFGALIAFAGSFVLILGLIFASSDTDKNVEVDYLVILGAGLKGDRITPTFQYRLDKGVEYLRANPELKVVVTGGQGPGEDLTEAEAMKRYLVSHGIDEDRIIMEDRATSTNENMKYTAEVLKQLTGRSDYRIMIVTNDFHMFRAKILARHNGFTPYGITVPTNPVVLVNSYIREYFAVVKSIVFDIILD</sequence>
<organism evidence="3 4">
    <name type="scientific">Acetivibrio thermocellus AD2</name>
    <dbReference type="NCBI Taxonomy" id="1138384"/>
    <lineage>
        <taxon>Bacteria</taxon>
        <taxon>Bacillati</taxon>
        <taxon>Bacillota</taxon>
        <taxon>Clostridia</taxon>
        <taxon>Eubacteriales</taxon>
        <taxon>Oscillospiraceae</taxon>
        <taxon>Acetivibrio</taxon>
    </lineage>
</organism>
<evidence type="ECO:0000256" key="1">
    <source>
        <dbReference type="SAM" id="Phobius"/>
    </source>
</evidence>
<dbReference type="CDD" id="cd06259">
    <property type="entry name" value="YdcF-like"/>
    <property type="match status" value="1"/>
</dbReference>
<feature type="transmembrane region" description="Helical" evidence="1">
    <location>
        <begin position="12"/>
        <end position="30"/>
    </location>
</feature>
<gene>
    <name evidence="3" type="ORF">M972_112550</name>
</gene>
<dbReference type="Pfam" id="PF02698">
    <property type="entry name" value="DUF218"/>
    <property type="match status" value="1"/>
</dbReference>
<dbReference type="EMBL" id="PDBW01000001">
    <property type="protein sequence ID" value="PFH03736.1"/>
    <property type="molecule type" value="Genomic_DNA"/>
</dbReference>
<comment type="caution">
    <text evidence="3">The sequence shown here is derived from an EMBL/GenBank/DDBJ whole genome shotgun (WGS) entry which is preliminary data.</text>
</comment>
<keyword evidence="1" id="KW-0812">Transmembrane</keyword>
<protein>
    <submittedName>
        <fullName evidence="3">Uncharacterized SAM-binding protein YcdF (DUF218 family)</fullName>
    </submittedName>
</protein>
<proteinExistence type="predicted"/>
<evidence type="ECO:0000259" key="2">
    <source>
        <dbReference type="Pfam" id="PF02698"/>
    </source>
</evidence>
<dbReference type="PANTHER" id="PTHR30336">
    <property type="entry name" value="INNER MEMBRANE PROTEIN, PROBABLE PERMEASE"/>
    <property type="match status" value="1"/>
</dbReference>
<dbReference type="InterPro" id="IPR051599">
    <property type="entry name" value="Cell_Envelope_Assoc"/>
</dbReference>
<dbReference type="InterPro" id="IPR036737">
    <property type="entry name" value="OmpA-like_sf"/>
</dbReference>
<dbReference type="AlphaFoldDB" id="A0AB36TK41"/>
<evidence type="ECO:0000313" key="3">
    <source>
        <dbReference type="EMBL" id="PFH03736.1"/>
    </source>
</evidence>
<keyword evidence="1" id="KW-0472">Membrane</keyword>
<dbReference type="GO" id="GO:0000270">
    <property type="term" value="P:peptidoglycan metabolic process"/>
    <property type="evidence" value="ECO:0007669"/>
    <property type="project" value="TreeGrafter"/>
</dbReference>
<accession>A0AB36TK41</accession>
<dbReference type="Gene3D" id="3.40.50.620">
    <property type="entry name" value="HUPs"/>
    <property type="match status" value="1"/>
</dbReference>
<dbReference type="RefSeq" id="WP_003515902.1">
    <property type="nucleotide sequence ID" value="NZ_CP013828.1"/>
</dbReference>
<feature type="domain" description="DUF218" evidence="2">
    <location>
        <begin position="105"/>
        <end position="248"/>
    </location>
</feature>
<dbReference type="InterPro" id="IPR014729">
    <property type="entry name" value="Rossmann-like_a/b/a_fold"/>
</dbReference>
<keyword evidence="1" id="KW-1133">Transmembrane helix</keyword>
<dbReference type="GO" id="GO:0005886">
    <property type="term" value="C:plasma membrane"/>
    <property type="evidence" value="ECO:0007669"/>
    <property type="project" value="TreeGrafter"/>
</dbReference>
<evidence type="ECO:0000313" key="4">
    <source>
        <dbReference type="Proteomes" id="UP000223596"/>
    </source>
</evidence>
<dbReference type="GO" id="GO:0043164">
    <property type="term" value="P:Gram-negative-bacterium-type cell wall biogenesis"/>
    <property type="evidence" value="ECO:0007669"/>
    <property type="project" value="TreeGrafter"/>
</dbReference>
<reference evidence="3 4" key="1">
    <citation type="submission" date="2017-09" db="EMBL/GenBank/DDBJ databases">
        <title>Evaluation of Pacific Biosciences Sequencing Technology to Finishing C. thermocellum Genome Sequences.</title>
        <authorList>
            <person name="Brown S."/>
        </authorList>
    </citation>
    <scope>NUCLEOTIDE SEQUENCE [LARGE SCALE GENOMIC DNA]</scope>
    <source>
        <strain evidence="3 4">AD2</strain>
    </source>
</reference>
<dbReference type="Proteomes" id="UP000223596">
    <property type="component" value="Unassembled WGS sequence"/>
</dbReference>